<keyword evidence="6 8" id="KW-0342">GTP-binding</keyword>
<protein>
    <recommendedName>
        <fullName evidence="8">Molybdenum cofactor guanylyltransferase</fullName>
        <shortName evidence="8">MoCo guanylyltransferase</shortName>
        <ecNumber evidence="8">2.7.7.77</ecNumber>
    </recommendedName>
    <alternativeName>
        <fullName evidence="8">GTP:molybdopterin guanylyltransferase</fullName>
    </alternativeName>
    <alternativeName>
        <fullName evidence="8">Mo-MPT guanylyltransferase</fullName>
    </alternativeName>
    <alternativeName>
        <fullName evidence="8">Molybdopterin guanylyltransferase</fullName>
    </alternativeName>
    <alternativeName>
        <fullName evidence="8">Molybdopterin-guanine dinucleotide synthase</fullName>
        <shortName evidence="8">MGD synthase</shortName>
    </alternativeName>
</protein>
<comment type="domain">
    <text evidence="8">The N-terminal domain determines nucleotide recognition and specific binding, while the C-terminal domain determines the specific binding to the target protein.</text>
</comment>
<dbReference type="CDD" id="cd02503">
    <property type="entry name" value="MobA"/>
    <property type="match status" value="1"/>
</dbReference>
<keyword evidence="7 8" id="KW-0501">Molybdenum cofactor biosynthesis</keyword>
<evidence type="ECO:0000259" key="9">
    <source>
        <dbReference type="Pfam" id="PF12804"/>
    </source>
</evidence>
<evidence type="ECO:0000256" key="4">
    <source>
        <dbReference type="ARBA" id="ARBA00022741"/>
    </source>
</evidence>
<evidence type="ECO:0000313" key="11">
    <source>
        <dbReference type="Proteomes" id="UP001606099"/>
    </source>
</evidence>
<feature type="binding site" evidence="8">
    <location>
        <begin position="19"/>
        <end position="21"/>
    </location>
    <ligand>
        <name>GTP</name>
        <dbReference type="ChEBI" id="CHEBI:37565"/>
    </ligand>
</feature>
<name>A0ABW7FYB9_9BURK</name>
<gene>
    <name evidence="8 10" type="primary">mobA</name>
    <name evidence="10" type="ORF">ACG0Z6_13855</name>
</gene>
<comment type="subcellular location">
    <subcellularLocation>
        <location evidence="8">Cytoplasm</location>
    </subcellularLocation>
</comment>
<dbReference type="EMBL" id="JBIGHZ010000005">
    <property type="protein sequence ID" value="MFG6449309.1"/>
    <property type="molecule type" value="Genomic_DNA"/>
</dbReference>
<keyword evidence="3 8" id="KW-0479">Metal-binding</keyword>
<keyword evidence="11" id="KW-1185">Reference proteome</keyword>
<evidence type="ECO:0000256" key="8">
    <source>
        <dbReference type="HAMAP-Rule" id="MF_00316"/>
    </source>
</evidence>
<keyword evidence="10" id="KW-0548">Nucleotidyltransferase</keyword>
<dbReference type="NCBIfam" id="TIGR02665">
    <property type="entry name" value="molyb_mobA"/>
    <property type="match status" value="1"/>
</dbReference>
<dbReference type="SUPFAM" id="SSF53448">
    <property type="entry name" value="Nucleotide-diphospho-sugar transferases"/>
    <property type="match status" value="1"/>
</dbReference>
<proteinExistence type="inferred from homology"/>
<dbReference type="EC" id="2.7.7.77" evidence="8"/>
<evidence type="ECO:0000256" key="3">
    <source>
        <dbReference type="ARBA" id="ARBA00022723"/>
    </source>
</evidence>
<evidence type="ECO:0000256" key="5">
    <source>
        <dbReference type="ARBA" id="ARBA00022842"/>
    </source>
</evidence>
<dbReference type="PANTHER" id="PTHR19136">
    <property type="entry name" value="MOLYBDENUM COFACTOR GUANYLYLTRANSFERASE"/>
    <property type="match status" value="1"/>
</dbReference>
<keyword evidence="5 8" id="KW-0460">Magnesium</keyword>
<reference evidence="10 11" key="1">
    <citation type="submission" date="2024-08" db="EMBL/GenBank/DDBJ databases">
        <authorList>
            <person name="Lu H."/>
        </authorList>
    </citation>
    <scope>NUCLEOTIDE SEQUENCE [LARGE SCALE GENOMIC DNA]</scope>
    <source>
        <strain evidence="10 11">BYS180W</strain>
    </source>
</reference>
<keyword evidence="1 8" id="KW-0963">Cytoplasm</keyword>
<comment type="subunit">
    <text evidence="8">Monomer.</text>
</comment>
<evidence type="ECO:0000256" key="1">
    <source>
        <dbReference type="ARBA" id="ARBA00022490"/>
    </source>
</evidence>
<dbReference type="HAMAP" id="MF_00316">
    <property type="entry name" value="MobA"/>
    <property type="match status" value="1"/>
</dbReference>
<comment type="catalytic activity">
    <reaction evidence="8">
        <text>Mo-molybdopterin + GTP + H(+) = Mo-molybdopterin guanine dinucleotide + diphosphate</text>
        <dbReference type="Rhea" id="RHEA:34243"/>
        <dbReference type="ChEBI" id="CHEBI:15378"/>
        <dbReference type="ChEBI" id="CHEBI:33019"/>
        <dbReference type="ChEBI" id="CHEBI:37565"/>
        <dbReference type="ChEBI" id="CHEBI:71302"/>
        <dbReference type="ChEBI" id="CHEBI:71310"/>
        <dbReference type="EC" id="2.7.7.77"/>
    </reaction>
</comment>
<feature type="binding site" evidence="8">
    <location>
        <position position="84"/>
    </location>
    <ligand>
        <name>GTP</name>
        <dbReference type="ChEBI" id="CHEBI:37565"/>
    </ligand>
</feature>
<dbReference type="Gene3D" id="3.90.550.10">
    <property type="entry name" value="Spore Coat Polysaccharide Biosynthesis Protein SpsA, Chain A"/>
    <property type="match status" value="1"/>
</dbReference>
<comment type="function">
    <text evidence="8">Transfers a GMP moiety from GTP to Mo-molybdopterin (Mo-MPT) cofactor (Moco or molybdenum cofactor) to form Mo-molybdopterin guanine dinucleotide (Mo-MGD) cofactor.</text>
</comment>
<dbReference type="InterPro" id="IPR013482">
    <property type="entry name" value="Molybde_CF_guanTrfase"/>
</dbReference>
<evidence type="ECO:0000256" key="2">
    <source>
        <dbReference type="ARBA" id="ARBA00022679"/>
    </source>
</evidence>
<keyword evidence="4 8" id="KW-0547">Nucleotide-binding</keyword>
<keyword evidence="2 8" id="KW-0808">Transferase</keyword>
<feature type="binding site" evidence="8">
    <location>
        <position position="120"/>
    </location>
    <ligand>
        <name>GTP</name>
        <dbReference type="ChEBI" id="CHEBI:37565"/>
    </ligand>
</feature>
<feature type="domain" description="MobA-like NTP transferase" evidence="9">
    <location>
        <begin position="16"/>
        <end position="182"/>
    </location>
</feature>
<dbReference type="RefSeq" id="WP_394462367.1">
    <property type="nucleotide sequence ID" value="NZ_JBIGHZ010000005.1"/>
</dbReference>
<comment type="caution">
    <text evidence="8">Lacks conserved residue(s) required for the propagation of feature annotation.</text>
</comment>
<comment type="similarity">
    <text evidence="8">Belongs to the MobA family.</text>
</comment>
<sequence length="215" mass="22814">MHAPPWQSPRPEQLTGLILAGGQGQRMGGVDKGWVMWPAAQAPSQALVQHVLQRLAPQVGTVWISANRNAERYATLGVERVFSDALPGHLGPLAGWHAALQALHAQTARQGAWLLSVPCDAPLLSPTLAARLCAALCAQDRAAYAQTADGPQPVFALLHSSLHAELASALQGQQRRVLQWLQQVGARAVLLDAAGDATAFANVNTPEALHQPKPD</sequence>
<dbReference type="PANTHER" id="PTHR19136:SF81">
    <property type="entry name" value="MOLYBDENUM COFACTOR GUANYLYLTRANSFERASE"/>
    <property type="match status" value="1"/>
</dbReference>
<dbReference type="InterPro" id="IPR025877">
    <property type="entry name" value="MobA-like_NTP_Trfase"/>
</dbReference>
<dbReference type="Pfam" id="PF12804">
    <property type="entry name" value="NTP_transf_3"/>
    <property type="match status" value="1"/>
</dbReference>
<evidence type="ECO:0000256" key="7">
    <source>
        <dbReference type="ARBA" id="ARBA00023150"/>
    </source>
</evidence>
<dbReference type="InterPro" id="IPR029044">
    <property type="entry name" value="Nucleotide-diphossugar_trans"/>
</dbReference>
<evidence type="ECO:0000256" key="6">
    <source>
        <dbReference type="ARBA" id="ARBA00023134"/>
    </source>
</evidence>
<comment type="cofactor">
    <cofactor evidence="8">
        <name>Mg(2+)</name>
        <dbReference type="ChEBI" id="CHEBI:18420"/>
    </cofactor>
</comment>
<comment type="caution">
    <text evidence="10">The sequence shown here is derived from an EMBL/GenBank/DDBJ whole genome shotgun (WGS) entry which is preliminary data.</text>
</comment>
<feature type="binding site" evidence="8">
    <location>
        <position position="32"/>
    </location>
    <ligand>
        <name>GTP</name>
        <dbReference type="ChEBI" id="CHEBI:37565"/>
    </ligand>
</feature>
<feature type="binding site" evidence="8">
    <location>
        <position position="120"/>
    </location>
    <ligand>
        <name>Mg(2+)</name>
        <dbReference type="ChEBI" id="CHEBI:18420"/>
    </ligand>
</feature>
<accession>A0ABW7FYB9</accession>
<dbReference type="GO" id="GO:0061603">
    <property type="term" value="F:molybdenum cofactor guanylyltransferase activity"/>
    <property type="evidence" value="ECO:0007669"/>
    <property type="project" value="UniProtKB-EC"/>
</dbReference>
<dbReference type="Proteomes" id="UP001606099">
    <property type="component" value="Unassembled WGS sequence"/>
</dbReference>
<evidence type="ECO:0000313" key="10">
    <source>
        <dbReference type="EMBL" id="MFG6449309.1"/>
    </source>
</evidence>
<organism evidence="10 11">
    <name type="scientific">Roseateles rivi</name>
    <dbReference type="NCBI Taxonomy" id="3299028"/>
    <lineage>
        <taxon>Bacteria</taxon>
        <taxon>Pseudomonadati</taxon>
        <taxon>Pseudomonadota</taxon>
        <taxon>Betaproteobacteria</taxon>
        <taxon>Burkholderiales</taxon>
        <taxon>Sphaerotilaceae</taxon>
        <taxon>Roseateles</taxon>
    </lineage>
</organism>